<dbReference type="GO" id="GO:0030214">
    <property type="term" value="P:hyaluronan catabolic process"/>
    <property type="evidence" value="ECO:0007669"/>
    <property type="project" value="TreeGrafter"/>
</dbReference>
<keyword evidence="9" id="KW-0472">Membrane</keyword>
<dbReference type="GO" id="GO:0005886">
    <property type="term" value="C:plasma membrane"/>
    <property type="evidence" value="ECO:0007669"/>
    <property type="project" value="UniProtKB-SubCell"/>
</dbReference>
<evidence type="ECO:0000313" key="18">
    <source>
        <dbReference type="Ensembl" id="ENSPMEP00000022610.1"/>
    </source>
</evidence>
<keyword evidence="8 17" id="KW-0378">Hydrolase</keyword>
<evidence type="ECO:0000256" key="10">
    <source>
        <dbReference type="ARBA" id="ARBA00023157"/>
    </source>
</evidence>
<keyword evidence="19" id="KW-1185">Reference proteome</keyword>
<keyword evidence="13" id="KW-0449">Lipoprotein</keyword>
<comment type="subcellular location">
    <subcellularLocation>
        <location evidence="2">Cell membrane</location>
        <topology evidence="2">Lipid-anchor</topology>
        <topology evidence="2">GPI-anchor</topology>
    </subcellularLocation>
</comment>
<evidence type="ECO:0000256" key="8">
    <source>
        <dbReference type="ARBA" id="ARBA00022801"/>
    </source>
</evidence>
<dbReference type="GO" id="GO:0031410">
    <property type="term" value="C:cytoplasmic vesicle"/>
    <property type="evidence" value="ECO:0007669"/>
    <property type="project" value="TreeGrafter"/>
</dbReference>
<sequence length="526" mass="59969">METVFPSFLAAVDQLTWLLLPLFTSWIVLGSADTKQTSWPLHSKKPVLFVWNAPTQECETHEGVKLSLDQFDIVSSPTQGYTRQNLTFFYKDHLGHYPFYDAEGVQVIGGVPQSVNLSQHFERVSKDLDTYIPDRQAKGLSVIDWREWHPLWVRNWSGKDVYRRRSRELVARKNSTLTQEQVATAAKEEFELAAREFLQGTLRQGKNLRPNKLWGFYLFPDCYNYDYKGKMENYTGRCPAVEIERNDQLNWLWNESTALFPSIYLSSELRSTDQARLFVLNRVKEAMRLASVGDGLARPVYVYSRPTYNSEMTLLTEKDLVSTIGESVALGAAGVIFWGGSSYATSSRCSDLNNYFRGPMGWYLLNVTTAAKECSQKLCKFNGRCLRRAPDSAVFLHLSPSTHKIISQSGKLKVTGSPGQAELKAFRQHFKCQCYNGTKGESCDHTTKGTSLKNASLTLLKSSYQMSNSPATLLNAEYRTLTRLLNHSCTQTFKHVSILVWHWMRVVTYKTNLNWQYLCGLCQTNV</sequence>
<dbReference type="SUPFAM" id="SSF51445">
    <property type="entry name" value="(Trans)glycosidases"/>
    <property type="match status" value="1"/>
</dbReference>
<dbReference type="STRING" id="48701.ENSPMEP00000022610"/>
<evidence type="ECO:0000256" key="4">
    <source>
        <dbReference type="ARBA" id="ARBA00022475"/>
    </source>
</evidence>
<accession>A0A3B3Y683</accession>
<evidence type="ECO:0000256" key="13">
    <source>
        <dbReference type="ARBA" id="ARBA00023288"/>
    </source>
</evidence>
<evidence type="ECO:0000256" key="5">
    <source>
        <dbReference type="ARBA" id="ARBA00022536"/>
    </source>
</evidence>
<evidence type="ECO:0000313" key="19">
    <source>
        <dbReference type="Proteomes" id="UP000261480"/>
    </source>
</evidence>
<dbReference type="Gene3D" id="3.20.20.70">
    <property type="entry name" value="Aldolase class I"/>
    <property type="match status" value="1"/>
</dbReference>
<dbReference type="GO" id="GO:0033906">
    <property type="term" value="F:hyaluronoglucuronidase activity"/>
    <property type="evidence" value="ECO:0007669"/>
    <property type="project" value="TreeGrafter"/>
</dbReference>
<dbReference type="PANTHER" id="PTHR11769:SF6">
    <property type="entry name" value="HYALURONIDASE-2"/>
    <property type="match status" value="1"/>
</dbReference>
<evidence type="ECO:0000256" key="6">
    <source>
        <dbReference type="ARBA" id="ARBA00022622"/>
    </source>
</evidence>
<reference evidence="18" key="2">
    <citation type="submission" date="2025-09" db="UniProtKB">
        <authorList>
            <consortium name="Ensembl"/>
        </authorList>
    </citation>
    <scope>IDENTIFICATION</scope>
</reference>
<dbReference type="Pfam" id="PF01630">
    <property type="entry name" value="Glyco_hydro_56"/>
    <property type="match status" value="1"/>
</dbReference>
<evidence type="ECO:0000256" key="7">
    <source>
        <dbReference type="ARBA" id="ARBA00022729"/>
    </source>
</evidence>
<dbReference type="FunFam" id="3.20.20.70:FF:000065">
    <property type="entry name" value="Hyaluronidase"/>
    <property type="match status" value="1"/>
</dbReference>
<dbReference type="AlphaFoldDB" id="A0A3B3Y683"/>
<comment type="subunit">
    <text evidence="16">Interacts with MST1R.</text>
</comment>
<dbReference type="GO" id="GO:0004415">
    <property type="term" value="F:hyalurononglucosaminidase activity"/>
    <property type="evidence" value="ECO:0007669"/>
    <property type="project" value="UniProtKB-UniRule"/>
</dbReference>
<evidence type="ECO:0000256" key="1">
    <source>
        <dbReference type="ARBA" id="ARBA00000251"/>
    </source>
</evidence>
<name>A0A3B3Y683_9TELE</name>
<evidence type="ECO:0000256" key="2">
    <source>
        <dbReference type="ARBA" id="ARBA00004609"/>
    </source>
</evidence>
<comment type="function">
    <text evidence="15">Catalyzes hyaluronan degradation into small fragments that are endocytosed and degraded in lysosomes by HYAL1 and exoglycosidases. Essential for the breakdown of extracellular matrix hyaluronan.</text>
</comment>
<comment type="catalytic activity">
    <reaction evidence="1 17">
        <text>Random hydrolysis of (1-&gt;4)-linkages between N-acetyl-beta-D-glucosamine and D-glucuronate residues in hyaluronate.</text>
        <dbReference type="EC" id="3.2.1.35"/>
    </reaction>
</comment>
<dbReference type="InterPro" id="IPR017853">
    <property type="entry name" value="GH"/>
</dbReference>
<dbReference type="InterPro" id="IPR013785">
    <property type="entry name" value="Aldolase_TIM"/>
</dbReference>
<dbReference type="InterPro" id="IPR018155">
    <property type="entry name" value="Hyaluronidase"/>
</dbReference>
<keyword evidence="10" id="KW-1015">Disulfide bond</keyword>
<protein>
    <recommendedName>
        <fullName evidence="17">Hyaluronidase</fullName>
        <ecNumber evidence="17">3.2.1.35</ecNumber>
    </recommendedName>
</protein>
<dbReference type="Ensembl" id="ENSPMET00000012298.1">
    <property type="protein sequence ID" value="ENSPMEP00000022610.1"/>
    <property type="gene ID" value="ENSPMEG00000003951.1"/>
</dbReference>
<proteinExistence type="inferred from homology"/>
<dbReference type="PRINTS" id="PR00846">
    <property type="entry name" value="GLHYDRLASE56"/>
</dbReference>
<evidence type="ECO:0000256" key="12">
    <source>
        <dbReference type="ARBA" id="ARBA00023180"/>
    </source>
</evidence>
<evidence type="ECO:0000256" key="3">
    <source>
        <dbReference type="ARBA" id="ARBA00008871"/>
    </source>
</evidence>
<evidence type="ECO:0000256" key="9">
    <source>
        <dbReference type="ARBA" id="ARBA00023136"/>
    </source>
</evidence>
<evidence type="ECO:0000256" key="17">
    <source>
        <dbReference type="RuleBase" id="RU610713"/>
    </source>
</evidence>
<reference evidence="18" key="1">
    <citation type="submission" date="2025-08" db="UniProtKB">
        <authorList>
            <consortium name="Ensembl"/>
        </authorList>
    </citation>
    <scope>IDENTIFICATION</scope>
</reference>
<keyword evidence="11" id="KW-0675">Receptor</keyword>
<evidence type="ECO:0000256" key="15">
    <source>
        <dbReference type="ARBA" id="ARBA00093332"/>
    </source>
</evidence>
<keyword evidence="6" id="KW-0336">GPI-anchor</keyword>
<evidence type="ECO:0000256" key="11">
    <source>
        <dbReference type="ARBA" id="ARBA00023170"/>
    </source>
</evidence>
<dbReference type="EC" id="3.2.1.35" evidence="17"/>
<comment type="similarity">
    <text evidence="3 17">Belongs to the glycosyl hydrolase 56 family.</text>
</comment>
<dbReference type="PANTHER" id="PTHR11769">
    <property type="entry name" value="HYALURONIDASE"/>
    <property type="match status" value="1"/>
</dbReference>
<keyword evidence="5" id="KW-0245">EGF-like domain</keyword>
<evidence type="ECO:0000256" key="16">
    <source>
        <dbReference type="ARBA" id="ARBA00093545"/>
    </source>
</evidence>
<organism evidence="18 19">
    <name type="scientific">Poecilia mexicana</name>
    <dbReference type="NCBI Taxonomy" id="48701"/>
    <lineage>
        <taxon>Eukaryota</taxon>
        <taxon>Metazoa</taxon>
        <taxon>Chordata</taxon>
        <taxon>Craniata</taxon>
        <taxon>Vertebrata</taxon>
        <taxon>Euteleostomi</taxon>
        <taxon>Actinopterygii</taxon>
        <taxon>Neopterygii</taxon>
        <taxon>Teleostei</taxon>
        <taxon>Neoteleostei</taxon>
        <taxon>Acanthomorphata</taxon>
        <taxon>Ovalentaria</taxon>
        <taxon>Atherinomorphae</taxon>
        <taxon>Cyprinodontiformes</taxon>
        <taxon>Poeciliidae</taxon>
        <taxon>Poeciliinae</taxon>
        <taxon>Poecilia</taxon>
    </lineage>
</organism>
<keyword evidence="14 17" id="KW-0326">Glycosidase</keyword>
<dbReference type="GO" id="GO:0005975">
    <property type="term" value="P:carbohydrate metabolic process"/>
    <property type="evidence" value="ECO:0007669"/>
    <property type="project" value="InterPro"/>
</dbReference>
<dbReference type="Proteomes" id="UP000261480">
    <property type="component" value="Unplaced"/>
</dbReference>
<keyword evidence="7" id="KW-0732">Signal</keyword>
<keyword evidence="4" id="KW-1003">Cell membrane</keyword>
<keyword evidence="12" id="KW-0325">Glycoprotein</keyword>
<dbReference type="GO" id="GO:0098552">
    <property type="term" value="C:side of membrane"/>
    <property type="evidence" value="ECO:0007669"/>
    <property type="project" value="UniProtKB-KW"/>
</dbReference>
<evidence type="ECO:0000256" key="14">
    <source>
        <dbReference type="ARBA" id="ARBA00023295"/>
    </source>
</evidence>